<reference evidence="1" key="1">
    <citation type="submission" date="2023-11" db="EMBL/GenBank/DDBJ databases">
        <authorList>
            <person name="Poullet M."/>
        </authorList>
    </citation>
    <scope>NUCLEOTIDE SEQUENCE</scope>
    <source>
        <strain evidence="1">E1834</strain>
    </source>
</reference>
<keyword evidence="2" id="KW-1185">Reference proteome</keyword>
<evidence type="ECO:0000313" key="2">
    <source>
        <dbReference type="Proteomes" id="UP001497535"/>
    </source>
</evidence>
<sequence>MIVSFLYFNLEFLRLVKLFLFFFCLKGHFYPFLIQIYLLFFIFWHSIYFKNVFTFHQYDIMPARIKTYVLSLT</sequence>
<dbReference type="EMBL" id="CAVMJV010000004">
    <property type="protein sequence ID" value="CAK5024566.1"/>
    <property type="molecule type" value="Genomic_DNA"/>
</dbReference>
<gene>
    <name evidence="1" type="ORF">MENTE1834_LOCUS5537</name>
</gene>
<organism evidence="1 2">
    <name type="scientific">Meloidogyne enterolobii</name>
    <name type="common">Root-knot nematode worm</name>
    <name type="synonym">Meloidogyne mayaguensis</name>
    <dbReference type="NCBI Taxonomy" id="390850"/>
    <lineage>
        <taxon>Eukaryota</taxon>
        <taxon>Metazoa</taxon>
        <taxon>Ecdysozoa</taxon>
        <taxon>Nematoda</taxon>
        <taxon>Chromadorea</taxon>
        <taxon>Rhabditida</taxon>
        <taxon>Tylenchina</taxon>
        <taxon>Tylenchomorpha</taxon>
        <taxon>Tylenchoidea</taxon>
        <taxon>Meloidogynidae</taxon>
        <taxon>Meloidogyninae</taxon>
        <taxon>Meloidogyne</taxon>
    </lineage>
</organism>
<accession>A0ACB0XZ04</accession>
<evidence type="ECO:0000313" key="1">
    <source>
        <dbReference type="EMBL" id="CAK5024566.1"/>
    </source>
</evidence>
<dbReference type="Proteomes" id="UP001497535">
    <property type="component" value="Unassembled WGS sequence"/>
</dbReference>
<protein>
    <submittedName>
        <fullName evidence="1">Uncharacterized protein</fullName>
    </submittedName>
</protein>
<comment type="caution">
    <text evidence="1">The sequence shown here is derived from an EMBL/GenBank/DDBJ whole genome shotgun (WGS) entry which is preliminary data.</text>
</comment>
<proteinExistence type="predicted"/>
<name>A0ACB0XZ04_MELEN</name>